<dbReference type="GO" id="GO:0003677">
    <property type="term" value="F:DNA binding"/>
    <property type="evidence" value="ECO:0007669"/>
    <property type="project" value="UniProtKB-KW"/>
</dbReference>
<evidence type="ECO:0000256" key="6">
    <source>
        <dbReference type="ARBA" id="ARBA00023125"/>
    </source>
</evidence>
<evidence type="ECO:0000256" key="8">
    <source>
        <dbReference type="RuleBase" id="RU362026"/>
    </source>
</evidence>
<dbReference type="PROSITE" id="PS00093">
    <property type="entry name" value="N4_MTASE"/>
    <property type="match status" value="1"/>
</dbReference>
<sequence length="317" mass="34849">MTAYYSDDTVTLLLGDALDVLRTLPDGSVDCIVTSPPYYGLRDYGTEGQYGLESTPAAYVETMRQVFAEARRVLADDGTLWLNLGDSYAYPPGSAGRQGNGQREGLRGTRDVPPKNLLGIPWRTAFALQDDGWILRSEVIWAKRNIMPEAVKDRPTRAHEQVFLFTKQPRYFYDADAIREESTSTAQEAHNQRYARQYEAHTVRAAATGQPGNVNNVGIHSRPGKGGRNARSVWTISQRPNPQAHFATFPIDLPIRCIKAGCKPGGVVLDPFSGSGTTGAAARQLGRKYVGIDLNPAYHDLAKARFAQGVLDFEEAS</sequence>
<dbReference type="PRINTS" id="PR00508">
    <property type="entry name" value="S21N4MTFRASE"/>
</dbReference>
<comment type="similarity">
    <text evidence="1">Belongs to the N(4)/N(6)-methyltransferase family. N(4) subfamily.</text>
</comment>
<name>A0A6G2BDG4_9ACTN</name>
<dbReference type="PANTHER" id="PTHR13370">
    <property type="entry name" value="RNA METHYLASE-RELATED"/>
    <property type="match status" value="1"/>
</dbReference>
<evidence type="ECO:0000256" key="2">
    <source>
        <dbReference type="ARBA" id="ARBA00022603"/>
    </source>
</evidence>
<dbReference type="InterPro" id="IPR029063">
    <property type="entry name" value="SAM-dependent_MTases_sf"/>
</dbReference>
<dbReference type="EC" id="2.1.1.-" evidence="8"/>
<dbReference type="InterPro" id="IPR017985">
    <property type="entry name" value="MeTrfase_CN4_CS"/>
</dbReference>
<keyword evidence="6" id="KW-0238">DNA-binding</keyword>
<feature type="domain" description="DNA methylase N-4/N-6" evidence="10">
    <location>
        <begin position="29"/>
        <end position="303"/>
    </location>
</feature>
<dbReference type="PANTHER" id="PTHR13370:SF3">
    <property type="entry name" value="TRNA (GUANINE(10)-N2)-METHYLTRANSFERASE HOMOLOG"/>
    <property type="match status" value="1"/>
</dbReference>
<gene>
    <name evidence="11" type="ORF">F0L17_14650</name>
</gene>
<evidence type="ECO:0000256" key="3">
    <source>
        <dbReference type="ARBA" id="ARBA00022679"/>
    </source>
</evidence>
<dbReference type="InterPro" id="IPR002941">
    <property type="entry name" value="DNA_methylase_N4/N6"/>
</dbReference>
<keyword evidence="4" id="KW-0949">S-adenosyl-L-methionine</keyword>
<comment type="catalytic activity">
    <reaction evidence="7">
        <text>a 2'-deoxycytidine in DNA + S-adenosyl-L-methionine = an N(4)-methyl-2'-deoxycytidine in DNA + S-adenosyl-L-homocysteine + H(+)</text>
        <dbReference type="Rhea" id="RHEA:16857"/>
        <dbReference type="Rhea" id="RHEA-COMP:11369"/>
        <dbReference type="Rhea" id="RHEA-COMP:13674"/>
        <dbReference type="ChEBI" id="CHEBI:15378"/>
        <dbReference type="ChEBI" id="CHEBI:57856"/>
        <dbReference type="ChEBI" id="CHEBI:59789"/>
        <dbReference type="ChEBI" id="CHEBI:85452"/>
        <dbReference type="ChEBI" id="CHEBI:137933"/>
        <dbReference type="EC" id="2.1.1.113"/>
    </reaction>
</comment>
<proteinExistence type="inferred from homology"/>
<dbReference type="GO" id="GO:0015667">
    <property type="term" value="F:site-specific DNA-methyltransferase (cytosine-N4-specific) activity"/>
    <property type="evidence" value="ECO:0007669"/>
    <property type="project" value="UniProtKB-EC"/>
</dbReference>
<dbReference type="InterPro" id="IPR001091">
    <property type="entry name" value="RM_Methyltransferase"/>
</dbReference>
<protein>
    <recommendedName>
        <fullName evidence="8">Methyltransferase</fullName>
        <ecNumber evidence="8">2.1.1.-</ecNumber>
    </recommendedName>
</protein>
<dbReference type="CDD" id="cd02440">
    <property type="entry name" value="AdoMet_MTases"/>
    <property type="match status" value="1"/>
</dbReference>
<organism evidence="11 12">
    <name type="scientific">Streptomyces taklimakanensis</name>
    <dbReference type="NCBI Taxonomy" id="2569853"/>
    <lineage>
        <taxon>Bacteria</taxon>
        <taxon>Bacillati</taxon>
        <taxon>Actinomycetota</taxon>
        <taxon>Actinomycetes</taxon>
        <taxon>Kitasatosporales</taxon>
        <taxon>Streptomycetaceae</taxon>
        <taxon>Streptomyces</taxon>
    </lineage>
</organism>
<dbReference type="Pfam" id="PF01555">
    <property type="entry name" value="N6_N4_Mtase"/>
    <property type="match status" value="1"/>
</dbReference>
<dbReference type="EMBL" id="WIXO01000001">
    <property type="protein sequence ID" value="MTE20325.1"/>
    <property type="molecule type" value="Genomic_DNA"/>
</dbReference>
<accession>A0A6G2BDG4</accession>
<evidence type="ECO:0000256" key="5">
    <source>
        <dbReference type="ARBA" id="ARBA00022747"/>
    </source>
</evidence>
<evidence type="ECO:0000256" key="7">
    <source>
        <dbReference type="ARBA" id="ARBA00049120"/>
    </source>
</evidence>
<evidence type="ECO:0000256" key="9">
    <source>
        <dbReference type="SAM" id="MobiDB-lite"/>
    </source>
</evidence>
<reference evidence="11 12" key="1">
    <citation type="submission" date="2019-11" db="EMBL/GenBank/DDBJ databases">
        <authorList>
            <person name="Yuan L."/>
        </authorList>
    </citation>
    <scope>NUCLEOTIDE SEQUENCE [LARGE SCALE GENOMIC DNA]</scope>
    <source>
        <strain evidence="11 12">TRM43335</strain>
    </source>
</reference>
<dbReference type="RefSeq" id="WP_162466209.1">
    <property type="nucleotide sequence ID" value="NZ_WIXO01000001.1"/>
</dbReference>
<keyword evidence="12" id="KW-1185">Reference proteome</keyword>
<evidence type="ECO:0000313" key="11">
    <source>
        <dbReference type="EMBL" id="MTE20325.1"/>
    </source>
</evidence>
<evidence type="ECO:0000256" key="1">
    <source>
        <dbReference type="ARBA" id="ARBA00010203"/>
    </source>
</evidence>
<dbReference type="GO" id="GO:0009307">
    <property type="term" value="P:DNA restriction-modification system"/>
    <property type="evidence" value="ECO:0007669"/>
    <property type="project" value="UniProtKB-KW"/>
</dbReference>
<dbReference type="AlphaFoldDB" id="A0A6G2BDG4"/>
<dbReference type="SUPFAM" id="SSF53335">
    <property type="entry name" value="S-adenosyl-L-methionine-dependent methyltransferases"/>
    <property type="match status" value="1"/>
</dbReference>
<dbReference type="Proteomes" id="UP000473014">
    <property type="component" value="Unassembled WGS sequence"/>
</dbReference>
<keyword evidence="2 11" id="KW-0489">Methyltransferase</keyword>
<evidence type="ECO:0000259" key="10">
    <source>
        <dbReference type="Pfam" id="PF01555"/>
    </source>
</evidence>
<keyword evidence="5" id="KW-0680">Restriction system</keyword>
<dbReference type="Gene3D" id="3.40.50.150">
    <property type="entry name" value="Vaccinia Virus protein VP39"/>
    <property type="match status" value="1"/>
</dbReference>
<keyword evidence="3 11" id="KW-0808">Transferase</keyword>
<evidence type="ECO:0000313" key="12">
    <source>
        <dbReference type="Proteomes" id="UP000473014"/>
    </source>
</evidence>
<dbReference type="GO" id="GO:0032259">
    <property type="term" value="P:methylation"/>
    <property type="evidence" value="ECO:0007669"/>
    <property type="project" value="UniProtKB-KW"/>
</dbReference>
<evidence type="ECO:0000256" key="4">
    <source>
        <dbReference type="ARBA" id="ARBA00022691"/>
    </source>
</evidence>
<comment type="caution">
    <text evidence="11">The sequence shown here is derived from an EMBL/GenBank/DDBJ whole genome shotgun (WGS) entry which is preliminary data.</text>
</comment>
<dbReference type="GO" id="GO:0008170">
    <property type="term" value="F:N-methyltransferase activity"/>
    <property type="evidence" value="ECO:0007669"/>
    <property type="project" value="InterPro"/>
</dbReference>
<dbReference type="GO" id="GO:0005737">
    <property type="term" value="C:cytoplasm"/>
    <property type="evidence" value="ECO:0007669"/>
    <property type="project" value="TreeGrafter"/>
</dbReference>
<feature type="region of interest" description="Disordered" evidence="9">
    <location>
        <begin position="209"/>
        <end position="230"/>
    </location>
</feature>